<dbReference type="Proteomes" id="UP000012106">
    <property type="component" value="Unassembled WGS sequence"/>
</dbReference>
<reference evidence="1 2" key="1">
    <citation type="submission" date="2013-01" db="EMBL/GenBank/DDBJ databases">
        <authorList>
            <person name="Harkins D.M."/>
            <person name="Durkin A.S."/>
            <person name="Brinkac L.M."/>
            <person name="Haft D.H."/>
            <person name="Selengut J.D."/>
            <person name="Sanka R."/>
            <person name="DePew J."/>
            <person name="Purushe J."/>
            <person name="Hartskeerl R.A."/>
            <person name="Ahmed A."/>
            <person name="van der Linden H."/>
            <person name="Goris M.G.A."/>
            <person name="Vinetz J.M."/>
            <person name="Sutton G.G."/>
            <person name="Nierman W.C."/>
            <person name="Fouts D.E."/>
        </authorList>
    </citation>
    <scope>NUCLEOTIDE SEQUENCE [LARGE SCALE GENOMIC DNA]</scope>
    <source>
        <strain evidence="1 2">MAVJ 401</strain>
    </source>
</reference>
<name>M6JVY0_9LEPT</name>
<evidence type="ECO:0000313" key="1">
    <source>
        <dbReference type="EMBL" id="EMN23713.1"/>
    </source>
</evidence>
<dbReference type="AlphaFoldDB" id="M6JVY0"/>
<accession>M6JVY0</accession>
<proteinExistence type="predicted"/>
<gene>
    <name evidence="1" type="ORF">LEP1GSC063_1413</name>
</gene>
<protein>
    <submittedName>
        <fullName evidence="1">Uncharacterized protein</fullName>
    </submittedName>
</protein>
<comment type="caution">
    <text evidence="1">The sequence shown here is derived from an EMBL/GenBank/DDBJ whole genome shotgun (WGS) entry which is preliminary data.</text>
</comment>
<organism evidence="1 2">
    <name type="scientific">Leptospira santarosai serovar Arenal str. MAVJ 401</name>
    <dbReference type="NCBI Taxonomy" id="1049976"/>
    <lineage>
        <taxon>Bacteria</taxon>
        <taxon>Pseudomonadati</taxon>
        <taxon>Spirochaetota</taxon>
        <taxon>Spirochaetia</taxon>
        <taxon>Leptospirales</taxon>
        <taxon>Leptospiraceae</taxon>
        <taxon>Leptospira</taxon>
    </lineage>
</organism>
<evidence type="ECO:0000313" key="2">
    <source>
        <dbReference type="Proteomes" id="UP000012106"/>
    </source>
</evidence>
<sequence>MGISHKIRATTAIRELYRKKIFQTAKRASGDVICGNSYILFSLKNDVFRKFLTSNSRYSKKINILEIHFIEAP</sequence>
<dbReference type="EMBL" id="AHMU02000001">
    <property type="protein sequence ID" value="EMN23713.1"/>
    <property type="molecule type" value="Genomic_DNA"/>
</dbReference>